<comment type="caution">
    <text evidence="2">The sequence shown here is derived from an EMBL/GenBank/DDBJ whole genome shotgun (WGS) entry which is preliminary data.</text>
</comment>
<dbReference type="Gene3D" id="3.40.630.30">
    <property type="match status" value="1"/>
</dbReference>
<sequence>MLIRQGTVKDWPFMYELAKRVIPVNISPWRQQPMEETMKYRIKMLKNFWTWINQSGSKVFIAEMEQEKPAGFLVLYPNAVEELTGLPQGWVMDIAVLEDYRNHGIGRVLMEAAETYCREQGIEYLGLAVSSHNVQAVKLYQSLGFAEERKLMVKVLK</sequence>
<dbReference type="GO" id="GO:0016747">
    <property type="term" value="F:acyltransferase activity, transferring groups other than amino-acyl groups"/>
    <property type="evidence" value="ECO:0007669"/>
    <property type="project" value="InterPro"/>
</dbReference>
<dbReference type="PATRIC" id="fig|537010.4.peg.999"/>
<dbReference type="CDD" id="cd04301">
    <property type="entry name" value="NAT_SF"/>
    <property type="match status" value="1"/>
</dbReference>
<organism evidence="2 3">
    <name type="scientific">Desulfitobacterium hafniense DP7</name>
    <dbReference type="NCBI Taxonomy" id="537010"/>
    <lineage>
        <taxon>Bacteria</taxon>
        <taxon>Bacillati</taxon>
        <taxon>Bacillota</taxon>
        <taxon>Clostridia</taxon>
        <taxon>Eubacteriales</taxon>
        <taxon>Desulfitobacteriaceae</taxon>
        <taxon>Desulfitobacterium</taxon>
    </lineage>
</organism>
<feature type="domain" description="N-acetyltransferase" evidence="1">
    <location>
        <begin position="1"/>
        <end position="157"/>
    </location>
</feature>
<dbReference type="AlphaFoldDB" id="G9XJE9"/>
<evidence type="ECO:0000313" key="2">
    <source>
        <dbReference type="EMBL" id="EHL08219.1"/>
    </source>
</evidence>
<gene>
    <name evidence="2" type="ORF">HMPREF0322_01080</name>
</gene>
<accession>G9XJE9</accession>
<dbReference type="PROSITE" id="PS51186">
    <property type="entry name" value="GNAT"/>
    <property type="match status" value="1"/>
</dbReference>
<name>G9XJE9_DESHA</name>
<dbReference type="Proteomes" id="UP000004416">
    <property type="component" value="Unassembled WGS sequence"/>
</dbReference>
<keyword evidence="2" id="KW-0808">Transferase</keyword>
<protein>
    <submittedName>
        <fullName evidence="2">Acetyltransferase, GNAT family</fullName>
    </submittedName>
</protein>
<dbReference type="InterPro" id="IPR016181">
    <property type="entry name" value="Acyl_CoA_acyltransferase"/>
</dbReference>
<reference evidence="2 3" key="1">
    <citation type="submission" date="2011-08" db="EMBL/GenBank/DDBJ databases">
        <authorList>
            <person name="Weinstock G."/>
            <person name="Sodergren E."/>
            <person name="Clifton S."/>
            <person name="Fulton L."/>
            <person name="Fulton B."/>
            <person name="Courtney L."/>
            <person name="Fronick C."/>
            <person name="Harrison M."/>
            <person name="Strong C."/>
            <person name="Farmer C."/>
            <person name="Delahaunty K."/>
            <person name="Markovic C."/>
            <person name="Hall O."/>
            <person name="Minx P."/>
            <person name="Tomlinson C."/>
            <person name="Mitreva M."/>
            <person name="Hou S."/>
            <person name="Chen J."/>
            <person name="Wollam A."/>
            <person name="Pepin K.H."/>
            <person name="Johnson M."/>
            <person name="Bhonagiri V."/>
            <person name="Zhang X."/>
            <person name="Suruliraj S."/>
            <person name="Warren W."/>
            <person name="Chinwalla A."/>
            <person name="Mardis E.R."/>
            <person name="Wilson R.K."/>
        </authorList>
    </citation>
    <scope>NUCLEOTIDE SEQUENCE [LARGE SCALE GENOMIC DNA]</scope>
    <source>
        <strain evidence="2 3">DP7</strain>
    </source>
</reference>
<dbReference type="EMBL" id="AFZX01000027">
    <property type="protein sequence ID" value="EHL08219.1"/>
    <property type="molecule type" value="Genomic_DNA"/>
</dbReference>
<dbReference type="SUPFAM" id="SSF55729">
    <property type="entry name" value="Acyl-CoA N-acyltransferases (Nat)"/>
    <property type="match status" value="1"/>
</dbReference>
<dbReference type="Pfam" id="PF00583">
    <property type="entry name" value="Acetyltransf_1"/>
    <property type="match status" value="1"/>
</dbReference>
<dbReference type="HOGENOM" id="CLU_013985_36_4_9"/>
<dbReference type="InterPro" id="IPR000182">
    <property type="entry name" value="GNAT_dom"/>
</dbReference>
<proteinExistence type="predicted"/>
<dbReference type="PANTHER" id="PTHR43072">
    <property type="entry name" value="N-ACETYLTRANSFERASE"/>
    <property type="match status" value="1"/>
</dbReference>
<evidence type="ECO:0000313" key="3">
    <source>
        <dbReference type="Proteomes" id="UP000004416"/>
    </source>
</evidence>
<dbReference type="RefSeq" id="WP_005809777.1">
    <property type="nucleotide sequence ID" value="NZ_JH414454.1"/>
</dbReference>
<evidence type="ECO:0000259" key="1">
    <source>
        <dbReference type="PROSITE" id="PS51186"/>
    </source>
</evidence>